<evidence type="ECO:0000259" key="9">
    <source>
        <dbReference type="PROSITE" id="PS50157"/>
    </source>
</evidence>
<feature type="domain" description="C2H2-type" evidence="9">
    <location>
        <begin position="1032"/>
        <end position="1059"/>
    </location>
</feature>
<feature type="domain" description="C2H2-type" evidence="9">
    <location>
        <begin position="1264"/>
        <end position="1286"/>
    </location>
</feature>
<feature type="compositionally biased region" description="Basic and acidic residues" evidence="8">
    <location>
        <begin position="1448"/>
        <end position="1458"/>
    </location>
</feature>
<evidence type="ECO:0000256" key="3">
    <source>
        <dbReference type="ARBA" id="ARBA00022737"/>
    </source>
</evidence>
<name>A0A6I8TWN9_AEDAE</name>
<gene>
    <name evidence="10" type="primary">5564120</name>
</gene>
<evidence type="ECO:0000313" key="11">
    <source>
        <dbReference type="Proteomes" id="UP000008820"/>
    </source>
</evidence>
<dbReference type="Pfam" id="PF13912">
    <property type="entry name" value="zf-C2H2_6"/>
    <property type="match status" value="3"/>
</dbReference>
<dbReference type="InterPro" id="IPR036236">
    <property type="entry name" value="Znf_C2H2_sf"/>
</dbReference>
<accession>A0A6I8TWN9</accession>
<feature type="domain" description="C2H2-type" evidence="9">
    <location>
        <begin position="1169"/>
        <end position="1196"/>
    </location>
</feature>
<feature type="domain" description="C2H2-type" evidence="9">
    <location>
        <begin position="542"/>
        <end position="565"/>
    </location>
</feature>
<feature type="domain" description="C2H2-type" evidence="9">
    <location>
        <begin position="447"/>
        <end position="475"/>
    </location>
</feature>
<reference evidence="10 11" key="1">
    <citation type="submission" date="2017-06" db="EMBL/GenBank/DDBJ databases">
        <title>Aedes aegypti genome working group (AGWG) sequencing and assembly.</title>
        <authorList>
            <consortium name="Aedes aegypti Genome Working Group (AGWG)"/>
            <person name="Matthews B.J."/>
        </authorList>
    </citation>
    <scope>NUCLEOTIDE SEQUENCE [LARGE SCALE GENOMIC DNA]</scope>
    <source>
        <strain evidence="10 11">LVP_AGWG</strain>
    </source>
</reference>
<dbReference type="SMART" id="SM00355">
    <property type="entry name" value="ZnF_C2H2"/>
    <property type="match status" value="39"/>
</dbReference>
<sequence>MEAQERTVFRCTVCDWYYLSEEGLWNHVQLHEIPDEKRKSHCEELITSSVLYECEQCNDQRLYEEDGYNQHIIEYHDEPPIEQVSIKCECTDCGDIFANHDLLLQHVEEAHRIIACRICAATFNDDKELDNHKITHHLEKCYSCPYCLETIPDVNTYKNHADLCSKQQYSCEICNTEFASLIFLEKHNRQVHPEDIRQSEDVVADNNDGEIIIDNIVPAHDEIKMEISVEEPTLQPVSHDQAHDDMLLVVSDVHEELHADNSSITDKEPHVTIDKKEYRRYNVGNRTVFECLICNATFDKFNAYRWHKIKTHIGKTLICPHCGKSLWKLNDFQNHIAKCAIKKFPCEFCNRRFPTKEAVEVHIKERHKLQVQQMIGLPMVTMPNVDCKCECTVCGDISENRELHFGHMKANHGHKVMCDYCTLTFTDDDELASHTKSDHNQASQKCYECTLCGIMFSSQQRYNMHKQVIHQRIQHKCSKCLQQFYKTHTFLEHKAQCVGRILSCKFCDAKFSTDKALRKHLQRNHKVVEQASEPNIIQSIKSECPICGEVFSDGFQLSKHVQESHQKTVCTICYKTFDNDAELFSHKLTTHPDPASDAFQCPHCAKHFRSSALLESHQESCGPRCLRECNICHKKYVKLSRLIEHTSSCHPEMIFSCRFCPRKFIEEAALLRHADYCAERIYSCSQCDASRKTLDEFKRHVALTGHAAEPVIAPEAPAHNEPNHQCTKCNKAFHSKSKLAKHLLRHNRSKKSPVKPKPIPPSMTREPYIQCPKCDKKFRFQSKLKRHLLQHDRVVQIKKKHPMKRKESKTSFPCSLCDAVFPNVSSLKYHKRMIHQKPNIKCPDCDRTFHFKSQLESHSSVHIGVNVTRVENTQSAESDSPSYPCPHCTKQFDRSDLLKRHVRECVPHECYICNQTFTAYAKYSTHMLTNHPKLVHSCPFCPRKFFDEDFFHRHTGYCATRKYSCCECDATRMTSGEFRRHVARTGHADTPVIDCGEARRELQLPCPICKAVFRSISSQQYHMTIAHKEPHIKCPKCDEVFHFQRRMQNHLASHDGTPVDKKMERKRPKVMRWEYPCQKCSAVFYTNKELMHHKFTMHKPPSRKCSKCPECSKVFDRKSRLTDHMSRHHGGEPRKLPPNKRSCNDCNVEFNSIGAFKYHMAKIHGEHRFNCPVCSKAFHLKAKMLLHLRTHEKNNLKLIIIPADVPFPTCGAEVKPMQAEGLLEVRTNKPKTPENRSCTYCNIEFNTIAKWKYHMLKFHREPRFKCPICAKTFHYKHSGKAHLNKHGTTELEKIQLEEIIPKPRRLPKAKIEPRFKCPKCEKPFYFQSKLDRHLRNHVKFDRKQNGLTTTIPTEPRFKCPKCEKPCKFKSELKRHLESHAKQELKPKIQKRPLPAEKQSCTKCNVEFNSYGAWYYHLTHFHREFRFKCPLCMKGFQYESYLKTHLRNHEKNKQKKEPEEIIPADVPSPISDNEIEPTEAESLYASA</sequence>
<dbReference type="GO" id="GO:0001228">
    <property type="term" value="F:DNA-binding transcription activator activity, RNA polymerase II-specific"/>
    <property type="evidence" value="ECO:0007669"/>
    <property type="project" value="TreeGrafter"/>
</dbReference>
<feature type="domain" description="C2H2-type" evidence="9">
    <location>
        <begin position="724"/>
        <end position="751"/>
    </location>
</feature>
<keyword evidence="3" id="KW-0677">Repeat</keyword>
<feature type="domain" description="C2H2-type" evidence="9">
    <location>
        <begin position="1426"/>
        <end position="1453"/>
    </location>
</feature>
<comment type="subcellular location">
    <subcellularLocation>
        <location evidence="1">Nucleus</location>
    </subcellularLocation>
</comment>
<dbReference type="Gene3D" id="3.30.160.60">
    <property type="entry name" value="Classic Zinc Finger"/>
    <property type="match status" value="17"/>
</dbReference>
<feature type="domain" description="C2H2-type" evidence="9">
    <location>
        <begin position="114"/>
        <end position="141"/>
    </location>
</feature>
<dbReference type="InParanoid" id="A0A6I8TWN9"/>
<evidence type="ECO:0000256" key="7">
    <source>
        <dbReference type="PROSITE-ProRule" id="PRU00042"/>
    </source>
</evidence>
<feature type="domain" description="C2H2-type" evidence="9">
    <location>
        <begin position="344"/>
        <end position="372"/>
    </location>
</feature>
<feature type="domain" description="C2H2-type" evidence="9">
    <location>
        <begin position="289"/>
        <end position="317"/>
    </location>
</feature>
<dbReference type="PROSITE" id="PS00028">
    <property type="entry name" value="ZINC_FINGER_C2H2_1"/>
    <property type="match status" value="24"/>
</dbReference>
<feature type="domain" description="C2H2-type" evidence="9">
    <location>
        <begin position="1315"/>
        <end position="1337"/>
    </location>
</feature>
<dbReference type="PANTHER" id="PTHR24376:SF235">
    <property type="entry name" value="C2H2-TYPE DOMAIN-CONTAINING PROTEIN"/>
    <property type="match status" value="1"/>
</dbReference>
<keyword evidence="5" id="KW-0862">Zinc</keyword>
<protein>
    <recommendedName>
        <fullName evidence="9">C2H2-type domain-containing protein</fullName>
    </recommendedName>
</protein>
<dbReference type="GO" id="GO:0000978">
    <property type="term" value="F:RNA polymerase II cis-regulatory region sequence-specific DNA binding"/>
    <property type="evidence" value="ECO:0007669"/>
    <property type="project" value="TreeGrafter"/>
</dbReference>
<feature type="domain" description="C2H2-type" evidence="9">
    <location>
        <begin position="883"/>
        <end position="908"/>
    </location>
</feature>
<dbReference type="SUPFAM" id="SSF57667">
    <property type="entry name" value="beta-beta-alpha zinc fingers"/>
    <property type="match status" value="12"/>
</dbReference>
<feature type="domain" description="C2H2-type" evidence="9">
    <location>
        <begin position="1106"/>
        <end position="1133"/>
    </location>
</feature>
<dbReference type="EnsemblMetazoa" id="AAEL019570-RC">
    <property type="protein sequence ID" value="AAEL019570-PC"/>
    <property type="gene ID" value="AAEL019570"/>
</dbReference>
<feature type="domain" description="C2H2-type" evidence="9">
    <location>
        <begin position="599"/>
        <end position="618"/>
    </location>
</feature>
<dbReference type="Pfam" id="PF00096">
    <property type="entry name" value="zf-C2H2"/>
    <property type="match status" value="10"/>
</dbReference>
<feature type="domain" description="C2H2-type" evidence="9">
    <location>
        <begin position="1075"/>
        <end position="1103"/>
    </location>
</feature>
<keyword evidence="2" id="KW-0479">Metal-binding</keyword>
<dbReference type="GO" id="GO:0005634">
    <property type="term" value="C:nucleus"/>
    <property type="evidence" value="ECO:0007669"/>
    <property type="project" value="UniProtKB-SubCell"/>
</dbReference>
<feature type="domain" description="C2H2-type" evidence="9">
    <location>
        <begin position="169"/>
        <end position="197"/>
    </location>
</feature>
<feature type="region of interest" description="Disordered" evidence="8">
    <location>
        <begin position="1448"/>
        <end position="1486"/>
    </location>
</feature>
<organism evidence="10 11">
    <name type="scientific">Aedes aegypti</name>
    <name type="common">Yellowfever mosquito</name>
    <name type="synonym">Culex aegypti</name>
    <dbReference type="NCBI Taxonomy" id="7159"/>
    <lineage>
        <taxon>Eukaryota</taxon>
        <taxon>Metazoa</taxon>
        <taxon>Ecdysozoa</taxon>
        <taxon>Arthropoda</taxon>
        <taxon>Hexapoda</taxon>
        <taxon>Insecta</taxon>
        <taxon>Pterygota</taxon>
        <taxon>Neoptera</taxon>
        <taxon>Endopterygota</taxon>
        <taxon>Diptera</taxon>
        <taxon>Nematocera</taxon>
        <taxon>Culicoidea</taxon>
        <taxon>Culicidae</taxon>
        <taxon>Culicinae</taxon>
        <taxon>Aedini</taxon>
        <taxon>Aedes</taxon>
        <taxon>Stegomyia</taxon>
    </lineage>
</organism>
<feature type="domain" description="C2H2-type" evidence="9">
    <location>
        <begin position="769"/>
        <end position="791"/>
    </location>
</feature>
<keyword evidence="6" id="KW-0539">Nucleus</keyword>
<keyword evidence="11" id="KW-1185">Reference proteome</keyword>
<evidence type="ECO:0000313" key="10">
    <source>
        <dbReference type="EnsemblMetazoa" id="AAEL019570-PC"/>
    </source>
</evidence>
<evidence type="ECO:0000256" key="4">
    <source>
        <dbReference type="ARBA" id="ARBA00022771"/>
    </source>
</evidence>
<feature type="domain" description="C2H2-type" evidence="9">
    <location>
        <begin position="86"/>
        <end position="111"/>
    </location>
</feature>
<dbReference type="PROSITE" id="PS50157">
    <property type="entry name" value="ZINC_FINGER_C2H2_2"/>
    <property type="match status" value="22"/>
</dbReference>
<dbReference type="Proteomes" id="UP000008820">
    <property type="component" value="Chromosome 3"/>
</dbReference>
<evidence type="ECO:0000256" key="2">
    <source>
        <dbReference type="ARBA" id="ARBA00022723"/>
    </source>
</evidence>
<dbReference type="OrthoDB" id="427030at2759"/>
<evidence type="ECO:0000256" key="5">
    <source>
        <dbReference type="ARBA" id="ARBA00022833"/>
    </source>
</evidence>
<dbReference type="EnsemblMetazoa" id="AAEL019570-RF">
    <property type="protein sequence ID" value="AAEL019570-PF"/>
    <property type="gene ID" value="AAEL019570"/>
</dbReference>
<feature type="domain" description="C2H2-type" evidence="9">
    <location>
        <begin position="568"/>
        <end position="596"/>
    </location>
</feature>
<feature type="domain" description="C2H2-type" evidence="9">
    <location>
        <begin position="812"/>
        <end position="840"/>
    </location>
</feature>
<keyword evidence="4 7" id="KW-0863">Zinc-finger</keyword>
<evidence type="ECO:0000256" key="6">
    <source>
        <dbReference type="ARBA" id="ARBA00023242"/>
    </source>
</evidence>
<feature type="domain" description="C2H2-type" evidence="9">
    <location>
        <begin position="1357"/>
        <end position="1384"/>
    </location>
</feature>
<evidence type="ECO:0000256" key="1">
    <source>
        <dbReference type="ARBA" id="ARBA00004123"/>
    </source>
</evidence>
<dbReference type="InterPro" id="IPR013087">
    <property type="entry name" value="Znf_C2H2_type"/>
</dbReference>
<proteinExistence type="predicted"/>
<reference evidence="10" key="2">
    <citation type="submission" date="2020-05" db="UniProtKB">
        <authorList>
            <consortium name="EnsemblMetazoa"/>
        </authorList>
    </citation>
    <scope>IDENTIFICATION</scope>
    <source>
        <strain evidence="10">LVP_AGWG</strain>
    </source>
</reference>
<dbReference type="GO" id="GO:0008270">
    <property type="term" value="F:zinc ion binding"/>
    <property type="evidence" value="ECO:0007669"/>
    <property type="project" value="UniProtKB-KW"/>
</dbReference>
<evidence type="ECO:0000256" key="8">
    <source>
        <dbReference type="SAM" id="MobiDB-lite"/>
    </source>
</evidence>
<feature type="domain" description="C2H2-type" evidence="9">
    <location>
        <begin position="840"/>
        <end position="867"/>
    </location>
</feature>
<dbReference type="PANTHER" id="PTHR24376">
    <property type="entry name" value="ZINC FINGER PROTEIN"/>
    <property type="match status" value="1"/>
</dbReference>